<evidence type="ECO:0000313" key="1">
    <source>
        <dbReference type="EMBL" id="KUM46479.1"/>
    </source>
</evidence>
<name>A0A101LW80_PICGL</name>
<dbReference type="EMBL" id="LKAM01000011">
    <property type="protein sequence ID" value="KUM46479.1"/>
    <property type="molecule type" value="Genomic_DNA"/>
</dbReference>
<dbReference type="AlphaFoldDB" id="A0A101LW80"/>
<protein>
    <submittedName>
        <fullName evidence="1">Uncharacterized protein</fullName>
    </submittedName>
</protein>
<proteinExistence type="predicted"/>
<comment type="caution">
    <text evidence="1">The sequence shown here is derived from an EMBL/GenBank/DDBJ whole genome shotgun (WGS) entry which is preliminary data.</text>
</comment>
<gene>
    <name evidence="1" type="ORF">ABT39_MTgene1580</name>
</gene>
<sequence>MREFLVISLGDDESKNMIHLSVISMMQHAWYIEMGMKKLPPDSAINPVMPATT</sequence>
<organism evidence="1">
    <name type="scientific">Picea glauca</name>
    <name type="common">White spruce</name>
    <name type="synonym">Pinus glauca</name>
    <dbReference type="NCBI Taxonomy" id="3330"/>
    <lineage>
        <taxon>Eukaryota</taxon>
        <taxon>Viridiplantae</taxon>
        <taxon>Streptophyta</taxon>
        <taxon>Embryophyta</taxon>
        <taxon>Tracheophyta</taxon>
        <taxon>Spermatophyta</taxon>
        <taxon>Pinopsida</taxon>
        <taxon>Pinidae</taxon>
        <taxon>Conifers I</taxon>
        <taxon>Pinales</taxon>
        <taxon>Pinaceae</taxon>
        <taxon>Picea</taxon>
    </lineage>
</organism>
<accession>A0A101LW80</accession>
<keyword evidence="1" id="KW-0496">Mitochondrion</keyword>
<reference evidence="1" key="1">
    <citation type="journal article" date="2015" name="Genome Biol. Evol.">
        <title>Organellar Genomes of White Spruce (Picea glauca): Assembly and Annotation.</title>
        <authorList>
            <person name="Jackman S.D."/>
            <person name="Warren R.L."/>
            <person name="Gibb E.A."/>
            <person name="Vandervalk B.P."/>
            <person name="Mohamadi H."/>
            <person name="Chu J."/>
            <person name="Raymond A."/>
            <person name="Pleasance S."/>
            <person name="Coope R."/>
            <person name="Wildung M.R."/>
            <person name="Ritland C.E."/>
            <person name="Bousquet J."/>
            <person name="Jones S.J."/>
            <person name="Bohlmann J."/>
            <person name="Birol I."/>
        </authorList>
    </citation>
    <scope>NUCLEOTIDE SEQUENCE [LARGE SCALE GENOMIC DNA]</scope>
    <source>
        <tissue evidence="1">Flushing bud</tissue>
    </source>
</reference>
<geneLocation type="mitochondrion" evidence="1"/>